<proteinExistence type="predicted"/>
<dbReference type="GO" id="GO:0006529">
    <property type="term" value="P:asparagine biosynthetic process"/>
    <property type="evidence" value="ECO:0007669"/>
    <property type="project" value="UniProtKB-KW"/>
</dbReference>
<keyword evidence="3" id="KW-0061">Asparagine biosynthesis</keyword>
<evidence type="ECO:0000256" key="1">
    <source>
        <dbReference type="ARBA" id="ARBA00005187"/>
    </source>
</evidence>
<dbReference type="EC" id="6.3.5.4" evidence="2"/>
<dbReference type="EMBL" id="MK636692">
    <property type="protein sequence ID" value="QCY49167.1"/>
    <property type="molecule type" value="Genomic_DNA"/>
</dbReference>
<dbReference type="InterPro" id="IPR001962">
    <property type="entry name" value="Asn_synthase"/>
</dbReference>
<dbReference type="PANTHER" id="PTHR43284:SF1">
    <property type="entry name" value="ASPARAGINE SYNTHETASE"/>
    <property type="match status" value="1"/>
</dbReference>
<dbReference type="Gene3D" id="3.40.50.620">
    <property type="entry name" value="HUPs"/>
    <property type="match status" value="2"/>
</dbReference>
<gene>
    <name evidence="6" type="primary">hptC</name>
</gene>
<accession>A0A4Y5QXI8</accession>
<dbReference type="GO" id="GO:0004066">
    <property type="term" value="F:asparagine synthase (glutamine-hydrolyzing) activity"/>
    <property type="evidence" value="ECO:0007669"/>
    <property type="project" value="UniProtKB-EC"/>
</dbReference>
<dbReference type="InterPro" id="IPR051786">
    <property type="entry name" value="ASN_synthetase/amidase"/>
</dbReference>
<evidence type="ECO:0000256" key="2">
    <source>
        <dbReference type="ARBA" id="ARBA00012737"/>
    </source>
</evidence>
<evidence type="ECO:0000256" key="4">
    <source>
        <dbReference type="ARBA" id="ARBA00048741"/>
    </source>
</evidence>
<name>A0A4Y5QXI8_9ACTN</name>
<feature type="domain" description="Asparagine synthetase" evidence="5">
    <location>
        <begin position="208"/>
        <end position="593"/>
    </location>
</feature>
<evidence type="ECO:0000256" key="3">
    <source>
        <dbReference type="ARBA" id="ARBA00022888"/>
    </source>
</evidence>
<sequence length="613" mass="66753">MIDTGYVVLPDHSAAENAIGSTAARFPLVASHDSGRPWLLGRRPAGQVVVATKGPVRVAVIGACPVTAAQLGRFASYVRSLSDVGTLARKLPGSSILAVSVHGQTRVQGSIVGLHPVFHARVRGVDVAADRADLLAAMADASIDEESLAVRVACGRLLPAPLSHRPLWGGVSALSPDHCLVWEKERAREMRWWAPPAPEQSLGEGAGKVREVMAAAMAHRAPEEGRLSTDLSGGMDSTSLCFLAARKTPDILTFRTAEADVTNDDALFASHSISALPAAEHMVAPQEDLPSIFTDPGSWASTEEPYPFIRTGAQTRYVARLLAEHGSRRHLAGHGGDELFTSLAGYLHELLLRRPGTAFRHVRGYSALKRWPLAETAAALLRPGTVRSWWQDQATHLTAPPPPLRRPVLGWGLWPLRASPWVTETANDLARTAFLRTAVETPRYAENLGQHQLLLILRSSAFLHRLLREPFARESIHLDMPFFDDRLVEAVLAVRPEERSDPWRYKPLLSEAMRGVLPDMVLGRSTKGEFSEDVRIGMKGNVPALLDVFADSRLAARGLIDADRLRSSLLAPQRNTTILQDIEYLLGCESWLRAVEASTPTHSGEPCVHPSAP</sequence>
<evidence type="ECO:0000259" key="5">
    <source>
        <dbReference type="Pfam" id="PF00733"/>
    </source>
</evidence>
<organism evidence="6">
    <name type="scientific">Streptomyces huasconensis</name>
    <dbReference type="NCBI Taxonomy" id="1854574"/>
    <lineage>
        <taxon>Bacteria</taxon>
        <taxon>Bacillati</taxon>
        <taxon>Actinomycetota</taxon>
        <taxon>Actinomycetes</taxon>
        <taxon>Kitasatosporales</taxon>
        <taxon>Streptomycetaceae</taxon>
        <taxon>Streptomyces</taxon>
    </lineage>
</organism>
<comment type="catalytic activity">
    <reaction evidence="4">
        <text>L-aspartate + L-glutamine + ATP + H2O = L-asparagine + L-glutamate + AMP + diphosphate + H(+)</text>
        <dbReference type="Rhea" id="RHEA:12228"/>
        <dbReference type="ChEBI" id="CHEBI:15377"/>
        <dbReference type="ChEBI" id="CHEBI:15378"/>
        <dbReference type="ChEBI" id="CHEBI:29985"/>
        <dbReference type="ChEBI" id="CHEBI:29991"/>
        <dbReference type="ChEBI" id="CHEBI:30616"/>
        <dbReference type="ChEBI" id="CHEBI:33019"/>
        <dbReference type="ChEBI" id="CHEBI:58048"/>
        <dbReference type="ChEBI" id="CHEBI:58359"/>
        <dbReference type="ChEBI" id="CHEBI:456215"/>
        <dbReference type="EC" id="6.3.5.4"/>
    </reaction>
</comment>
<dbReference type="InterPro" id="IPR014729">
    <property type="entry name" value="Rossmann-like_a/b/a_fold"/>
</dbReference>
<dbReference type="SUPFAM" id="SSF52402">
    <property type="entry name" value="Adenine nucleotide alpha hydrolases-like"/>
    <property type="match status" value="1"/>
</dbReference>
<protein>
    <recommendedName>
        <fullName evidence="2">asparagine synthase (glutamine-hydrolyzing)</fullName>
        <ecNumber evidence="2">6.3.5.4</ecNumber>
    </recommendedName>
</protein>
<comment type="pathway">
    <text evidence="1">Amino-acid biosynthesis; L-asparagine biosynthesis; L-asparagine from L-aspartate (L-Gln route): step 1/1.</text>
</comment>
<keyword evidence="3" id="KW-0028">Amino-acid biosynthesis</keyword>
<dbReference type="Pfam" id="PF00733">
    <property type="entry name" value="Asn_synthase"/>
    <property type="match status" value="1"/>
</dbReference>
<dbReference type="PANTHER" id="PTHR43284">
    <property type="entry name" value="ASPARAGINE SYNTHETASE (GLUTAMINE-HYDROLYZING)"/>
    <property type="match status" value="1"/>
</dbReference>
<reference evidence="6" key="1">
    <citation type="submission" date="2019-03" db="EMBL/GenBank/DDBJ databases">
        <title>Downsizing class II lasso peptides: peptidogenomic-guided isolation of huascopeptin containing a novel seven-membered macrocycle.</title>
        <authorList>
            <person name="Cortes-Albayay C."/>
        </authorList>
    </citation>
    <scope>NUCLEOTIDE SEQUENCE</scope>
    <source>
        <strain evidence="6">HST28</strain>
    </source>
</reference>
<evidence type="ECO:0000313" key="6">
    <source>
        <dbReference type="EMBL" id="QCY49167.1"/>
    </source>
</evidence>
<dbReference type="AlphaFoldDB" id="A0A4Y5QXI8"/>